<dbReference type="AlphaFoldDB" id="A0A327SHY7"/>
<protein>
    <submittedName>
        <fullName evidence="2">Uncharacterized protein</fullName>
    </submittedName>
</protein>
<feature type="signal peptide" evidence="1">
    <location>
        <begin position="1"/>
        <end position="20"/>
    </location>
</feature>
<evidence type="ECO:0000313" key="3">
    <source>
        <dbReference type="Proteomes" id="UP000249754"/>
    </source>
</evidence>
<dbReference type="PROSITE" id="PS51257">
    <property type="entry name" value="PROKAR_LIPOPROTEIN"/>
    <property type="match status" value="1"/>
</dbReference>
<dbReference type="Proteomes" id="UP000249754">
    <property type="component" value="Unassembled WGS sequence"/>
</dbReference>
<reference evidence="2 3" key="1">
    <citation type="submission" date="2018-06" db="EMBL/GenBank/DDBJ databases">
        <title>Genomic Encyclopedia of Archaeal and Bacterial Type Strains, Phase II (KMG-II): from individual species to whole genera.</title>
        <authorList>
            <person name="Goeker M."/>
        </authorList>
    </citation>
    <scope>NUCLEOTIDE SEQUENCE [LARGE SCALE GENOMIC DNA]</scope>
    <source>
        <strain evidence="2 3">DSM 14825</strain>
    </source>
</reference>
<proteinExistence type="predicted"/>
<dbReference type="STRING" id="188932.AY601_4733"/>
<name>A0A327SHY7_9SPHI</name>
<keyword evidence="1" id="KW-0732">Signal</keyword>
<feature type="chain" id="PRO_5016326195" evidence="1">
    <location>
        <begin position="21"/>
        <end position="60"/>
    </location>
</feature>
<evidence type="ECO:0000256" key="1">
    <source>
        <dbReference type="SAM" id="SignalP"/>
    </source>
</evidence>
<accession>A0A327SHY7</accession>
<comment type="caution">
    <text evidence="2">The sequence shown here is derived from an EMBL/GenBank/DDBJ whole genome shotgun (WGS) entry which is preliminary data.</text>
</comment>
<organism evidence="2 3">
    <name type="scientific">Pedobacter cryoconitis</name>
    <dbReference type="NCBI Taxonomy" id="188932"/>
    <lineage>
        <taxon>Bacteria</taxon>
        <taxon>Pseudomonadati</taxon>
        <taxon>Bacteroidota</taxon>
        <taxon>Sphingobacteriia</taxon>
        <taxon>Sphingobacteriales</taxon>
        <taxon>Sphingobacteriaceae</taxon>
        <taxon>Pedobacter</taxon>
    </lineage>
</organism>
<evidence type="ECO:0000313" key="2">
    <source>
        <dbReference type="EMBL" id="RAJ25367.1"/>
    </source>
</evidence>
<dbReference type="EMBL" id="QLLR01000027">
    <property type="protein sequence ID" value="RAJ25367.1"/>
    <property type="molecule type" value="Genomic_DNA"/>
</dbReference>
<sequence>MKISLLSLLFLSLFIYSCQSQEKQKTTMVKKDPIASQGIKKTKADSVHKTTKVDYLNEIP</sequence>
<gene>
    <name evidence="2" type="ORF">LY11_04102</name>
</gene>